<dbReference type="Gene3D" id="3.30.429.10">
    <property type="entry name" value="Macrophage Migration Inhibitory Factor"/>
    <property type="match status" value="1"/>
</dbReference>
<dbReference type="Proteomes" id="UP001068021">
    <property type="component" value="Unassembled WGS sequence"/>
</dbReference>
<dbReference type="RefSeq" id="WP_048082641.1">
    <property type="nucleotide sequence ID" value="NZ_JAPVER010000020.1"/>
</dbReference>
<accession>A0A9E5DQF6</accession>
<dbReference type="Proteomes" id="UP001074446">
    <property type="component" value="Unassembled WGS sequence"/>
</dbReference>
<dbReference type="AlphaFoldDB" id="A0A9E5DQF6"/>
<dbReference type="PANTHER" id="PTHR38460">
    <property type="entry name" value="TAUTOMERASE YOLI-RELATED"/>
    <property type="match status" value="1"/>
</dbReference>
<sequence>MPLVKVEILKGKSSEYKKAILDGVHDALVQAIKIPDYDRFQRLYELDKSNFEYPETKTDNVTLIEITMFQGRSLAAKKELYKAITDNLAQNPGINGNDITIVVHEPSLENWGVKGGKPANEVDLGFEIKV</sequence>
<keyword evidence="3" id="KW-1185">Reference proteome</keyword>
<name>A0A9E5DQF6_9EURY</name>
<dbReference type="SUPFAM" id="SSF55331">
    <property type="entry name" value="Tautomerase/MIF"/>
    <property type="match status" value="1"/>
</dbReference>
<reference evidence="2" key="1">
    <citation type="submission" date="2022-12" db="EMBL/GenBank/DDBJ databases">
        <title>Reclassification of two methanogenic archaea species isolated from the Kolyma lowland permafrost.</title>
        <authorList>
            <person name="Trubitsyn V.E."/>
            <person name="Rivkina E.M."/>
            <person name="Shcherbakova V.A."/>
        </authorList>
    </citation>
    <scope>NUCLEOTIDE SEQUENCE</scope>
    <source>
        <strain evidence="1">M2</strain>
        <strain evidence="2">MK4</strain>
    </source>
</reference>
<dbReference type="PANTHER" id="PTHR38460:SF1">
    <property type="entry name" value="TAUTOMERASE YOLI-RELATED"/>
    <property type="match status" value="1"/>
</dbReference>
<dbReference type="InterPro" id="IPR014347">
    <property type="entry name" value="Tautomerase/MIF_sf"/>
</dbReference>
<evidence type="ECO:0000313" key="3">
    <source>
        <dbReference type="Proteomes" id="UP001068021"/>
    </source>
</evidence>
<dbReference type="EMBL" id="JAPVES010000030">
    <property type="protein sequence ID" value="MCZ3373438.1"/>
    <property type="molecule type" value="Genomic_DNA"/>
</dbReference>
<dbReference type="InterPro" id="IPR037479">
    <property type="entry name" value="Tauto_MSAD"/>
</dbReference>
<proteinExistence type="predicted"/>
<evidence type="ECO:0000313" key="1">
    <source>
        <dbReference type="EMBL" id="MCZ3367414.1"/>
    </source>
</evidence>
<evidence type="ECO:0000313" key="2">
    <source>
        <dbReference type="EMBL" id="MCZ3373438.1"/>
    </source>
</evidence>
<comment type="caution">
    <text evidence="2">The sequence shown here is derived from an EMBL/GenBank/DDBJ whole genome shotgun (WGS) entry which is preliminary data.</text>
</comment>
<protein>
    <submittedName>
        <fullName evidence="2">Tautomerase family protein</fullName>
    </submittedName>
</protein>
<dbReference type="EMBL" id="JAPVER010000020">
    <property type="protein sequence ID" value="MCZ3367414.1"/>
    <property type="molecule type" value="Genomic_DNA"/>
</dbReference>
<dbReference type="Pfam" id="PF14552">
    <property type="entry name" value="Tautomerase_2"/>
    <property type="match status" value="1"/>
</dbReference>
<organism evidence="2">
    <name type="scientific">Methanobacterium veterum</name>
    <dbReference type="NCBI Taxonomy" id="408577"/>
    <lineage>
        <taxon>Archaea</taxon>
        <taxon>Methanobacteriati</taxon>
        <taxon>Methanobacteriota</taxon>
        <taxon>Methanomada group</taxon>
        <taxon>Methanobacteria</taxon>
        <taxon>Methanobacteriales</taxon>
        <taxon>Methanobacteriaceae</taxon>
        <taxon>Methanobacterium</taxon>
    </lineage>
</organism>
<gene>
    <name evidence="2" type="ORF">O3H35_12395</name>
    <name evidence="1" type="ORF">O3H54_16095</name>
</gene>